<evidence type="ECO:0000256" key="1">
    <source>
        <dbReference type="SAM" id="Coils"/>
    </source>
</evidence>
<feature type="coiled-coil region" evidence="1">
    <location>
        <begin position="163"/>
        <end position="190"/>
    </location>
</feature>
<comment type="caution">
    <text evidence="2">The sequence shown here is derived from an EMBL/GenBank/DDBJ whole genome shotgun (WGS) entry which is preliminary data.</text>
</comment>
<evidence type="ECO:0000313" key="2">
    <source>
        <dbReference type="EMBL" id="CAG2224784.1"/>
    </source>
</evidence>
<keyword evidence="3" id="KW-1185">Reference proteome</keyword>
<gene>
    <name evidence="2" type="ORF">MEDL_37932</name>
</gene>
<dbReference type="Proteomes" id="UP000683360">
    <property type="component" value="Unassembled WGS sequence"/>
</dbReference>
<dbReference type="EMBL" id="CAJPWZ010001819">
    <property type="protein sequence ID" value="CAG2224784.1"/>
    <property type="molecule type" value="Genomic_DNA"/>
</dbReference>
<sequence>MYQNLGKLYIVGDFNSRCSDTSDFIEGVDEIPSRETIDQGSNANGDLLIDFLVDCNICMINGRKGKQDFTCISKRGKSVVDYIFTTHENLNSCIDFNVKTMSDITDSLDLQECSQIPDHSVLQAVIKRKHLYLKNTLLKYPTNLKRIPNKPKSYQIPNDFLNDDNAREKIEQTINKIENALADRRDVDEAYSNLFQLIDSEVISKIGYKSAHDDQHKITSRKSKYKPYWNENLQEHWENACEQEKVWLKCKICGPKKKHLREHFVTARNDFDKLLRKEKRNYQLRQQKELFDLSKESNTRDFWRKIGKLGIAKDRRDKIPMEVRLPNGNISKDINVVYETWKNEYEHLFNTSDGEYDEGFLTFIQQQVDHDLVNNIENNSDTLNSDISYEDVEKSVYRAKLNKSTGLDQICAEFLRNNSCVDMIFRIVKFAFDNGVVPETWNQILINPILKPDKDNHEHLDWKFTVREVRKSASRALSALYTKFIACGGMDFDIYEKLYENLVQPVLLYGSSIWGISEHKQLETVQNRACRYFLGAFKNSTNLAVRGDMGWTTVKTKQNIEVMRLFFKLSNLEDDRIVRTIHETSKTKQRSWHSRVLALLRKSELNFLINLNITTKQKLRMAQDKLTAIDQEKWLIDVFDDKNSVNGNKLRTFRRFKNNCKTSLFVKTINFHIREELFNYINALNNTFNAFNSDEKFDFIMNCDHAQVLLAKTLHLMFKRRKINL</sequence>
<name>A0A8S3SSN1_MYTED</name>
<protein>
    <recommendedName>
        <fullName evidence="4">Endonuclease/exonuclease/phosphatase domain-containing protein</fullName>
    </recommendedName>
</protein>
<proteinExistence type="predicted"/>
<dbReference type="SUPFAM" id="SSF56219">
    <property type="entry name" value="DNase I-like"/>
    <property type="match status" value="1"/>
</dbReference>
<evidence type="ECO:0000313" key="3">
    <source>
        <dbReference type="Proteomes" id="UP000683360"/>
    </source>
</evidence>
<accession>A0A8S3SSN1</accession>
<dbReference type="InterPro" id="IPR036691">
    <property type="entry name" value="Endo/exonu/phosph_ase_sf"/>
</dbReference>
<reference evidence="2" key="1">
    <citation type="submission" date="2021-03" db="EMBL/GenBank/DDBJ databases">
        <authorList>
            <person name="Bekaert M."/>
        </authorList>
    </citation>
    <scope>NUCLEOTIDE SEQUENCE</scope>
</reference>
<dbReference type="Gene3D" id="3.60.10.10">
    <property type="entry name" value="Endonuclease/exonuclease/phosphatase"/>
    <property type="match status" value="1"/>
</dbReference>
<dbReference type="OrthoDB" id="6157991at2759"/>
<organism evidence="2 3">
    <name type="scientific">Mytilus edulis</name>
    <name type="common">Blue mussel</name>
    <dbReference type="NCBI Taxonomy" id="6550"/>
    <lineage>
        <taxon>Eukaryota</taxon>
        <taxon>Metazoa</taxon>
        <taxon>Spiralia</taxon>
        <taxon>Lophotrochozoa</taxon>
        <taxon>Mollusca</taxon>
        <taxon>Bivalvia</taxon>
        <taxon>Autobranchia</taxon>
        <taxon>Pteriomorphia</taxon>
        <taxon>Mytilida</taxon>
        <taxon>Mytiloidea</taxon>
        <taxon>Mytilidae</taxon>
        <taxon>Mytilinae</taxon>
        <taxon>Mytilus</taxon>
    </lineage>
</organism>
<dbReference type="AlphaFoldDB" id="A0A8S3SSN1"/>
<keyword evidence="1" id="KW-0175">Coiled coil</keyword>
<evidence type="ECO:0008006" key="4">
    <source>
        <dbReference type="Google" id="ProtNLM"/>
    </source>
</evidence>